<dbReference type="EMBL" id="KP876466">
    <property type="protein sequence ID" value="AKA61784.1"/>
    <property type="molecule type" value="Genomic_DNA"/>
</dbReference>
<reference evidence="1 2" key="1">
    <citation type="submission" date="2015-03" db="EMBL/GenBank/DDBJ databases">
        <authorList>
            <person name="Phan H."/>
            <person name="Ton P."/>
            <person name="Bernal J.T."/>
            <person name="Kanani-Hendijani T.A."/>
            <person name="Munguia J."/>
            <person name="Olumba F.C."/>
            <person name="Orozco S."/>
            <person name="Gibbs Z.A."/>
            <person name="Donegan-Quick R."/>
            <person name="Visi D.K."/>
            <person name="Allen M.S."/>
            <person name="Hughes L.E."/>
            <person name="Bradley K.W."/>
            <person name="Asai D.J."/>
            <person name="Bowman C.A."/>
            <person name="Russell D.A."/>
            <person name="Pope W.H."/>
            <person name="Jacobs-Sera D."/>
            <person name="Hendrix R.W."/>
            <person name="Hatfull G.F."/>
        </authorList>
    </citation>
    <scope>NUCLEOTIDE SEQUENCE [LARGE SCALE GENOMIC DNA]</scope>
</reference>
<dbReference type="OrthoDB" id="31414at10239"/>
<protein>
    <submittedName>
        <fullName evidence="1">Uncharacterized protein</fullName>
    </submittedName>
</protein>
<proteinExistence type="predicted"/>
<accession>A0A0E3GMU8</accession>
<keyword evidence="2" id="KW-1185">Reference proteome</keyword>
<gene>
    <name evidence="1" type="ORF">SEA_TP1604_46</name>
</gene>
<dbReference type="KEGG" id="vg:26627298"/>
<name>A0A0E3GMU8_9CAUD</name>
<sequence>MIVPVTPNLASAMNRTSLVLGTVDRRQKKLNDQDAFRELANQLEDITVNVLQASSSLSLIGVRPAGARFDFAPDTKLSAKVNECVSFLRNEATNLLKADSFSRYESTHADAVLARIRGLYGLLMDAISHQVRDDLRHISTMSPSRLVAVAASVAEAATLDGAVKDTELPRHLR</sequence>
<dbReference type="GeneID" id="26627298"/>
<dbReference type="RefSeq" id="YP_009200161.1">
    <property type="nucleotide sequence ID" value="NC_028818.1"/>
</dbReference>
<dbReference type="Proteomes" id="UP000033006">
    <property type="component" value="Segment"/>
</dbReference>
<organism evidence="1 2">
    <name type="scientific">Streptomyces phage TP1604</name>
    <dbReference type="NCBI Taxonomy" id="1636184"/>
    <lineage>
        <taxon>Viruses</taxon>
        <taxon>Duplodnaviria</taxon>
        <taxon>Heunggongvirae</taxon>
        <taxon>Uroviricota</taxon>
        <taxon>Caudoviricetes</taxon>
        <taxon>Woodruffvirus</taxon>
        <taxon>Woodruffvirus TP1604</taxon>
    </lineage>
</organism>
<evidence type="ECO:0000313" key="2">
    <source>
        <dbReference type="Proteomes" id="UP000033006"/>
    </source>
</evidence>
<evidence type="ECO:0000313" key="1">
    <source>
        <dbReference type="EMBL" id="AKA61784.1"/>
    </source>
</evidence>